<dbReference type="EMBL" id="OY569118">
    <property type="protein sequence ID" value="CAJ1001278.1"/>
    <property type="molecule type" value="Genomic_DNA"/>
</dbReference>
<dbReference type="RefSeq" id="WP_171566265.1">
    <property type="nucleotide sequence ID" value="NZ_JAUSVZ010000006.1"/>
</dbReference>
<feature type="transmembrane region" description="Helical" evidence="1">
    <location>
        <begin position="35"/>
        <end position="55"/>
    </location>
</feature>
<dbReference type="AlphaFoldDB" id="A0AA48M4S8"/>
<gene>
    <name evidence="2" type="ORF">BSPP4475_02955</name>
</gene>
<organism evidence="2 3">
    <name type="scientific">Brevibacillus aydinogluensis</name>
    <dbReference type="NCBI Taxonomy" id="927786"/>
    <lineage>
        <taxon>Bacteria</taxon>
        <taxon>Bacillati</taxon>
        <taxon>Bacillota</taxon>
        <taxon>Bacilli</taxon>
        <taxon>Bacillales</taxon>
        <taxon>Paenibacillaceae</taxon>
        <taxon>Brevibacillus</taxon>
    </lineage>
</organism>
<proteinExistence type="predicted"/>
<feature type="transmembrane region" description="Helical" evidence="1">
    <location>
        <begin position="67"/>
        <end position="88"/>
    </location>
</feature>
<evidence type="ECO:0000256" key="1">
    <source>
        <dbReference type="SAM" id="Phobius"/>
    </source>
</evidence>
<sequence length="89" mass="9835">MSDKPVNHATDVWIGVGITALLHLLLFIYPEAFLFIGVSQLVYMLPVIVVTAMVVRKRTGILQGMMLGMGITFLLNVACVGFVFFQFLS</sequence>
<feature type="transmembrane region" description="Helical" evidence="1">
    <location>
        <begin position="12"/>
        <end position="29"/>
    </location>
</feature>
<evidence type="ECO:0000313" key="3">
    <source>
        <dbReference type="Proteomes" id="UP001189619"/>
    </source>
</evidence>
<accession>A0AA48M4S8</accession>
<keyword evidence="1" id="KW-0812">Transmembrane</keyword>
<dbReference type="KEGG" id="bayd:BSPP4475_02955"/>
<name>A0AA48M4S8_9BACL</name>
<reference evidence="2" key="1">
    <citation type="submission" date="2023-07" db="EMBL/GenBank/DDBJ databases">
        <authorList>
            <person name="Ivanov I."/>
            <person name="Teneva D."/>
            <person name="Stoikov I."/>
        </authorList>
    </citation>
    <scope>NUCLEOTIDE SEQUENCE</scope>
    <source>
        <strain evidence="2">4475</strain>
    </source>
</reference>
<keyword evidence="1" id="KW-1133">Transmembrane helix</keyword>
<dbReference type="Proteomes" id="UP001189619">
    <property type="component" value="Chromosome"/>
</dbReference>
<keyword evidence="1" id="KW-0472">Membrane</keyword>
<evidence type="ECO:0000313" key="2">
    <source>
        <dbReference type="EMBL" id="CAJ1001278.1"/>
    </source>
</evidence>
<protein>
    <submittedName>
        <fullName evidence="2">DUF4190 domain-containing protein</fullName>
    </submittedName>
</protein>
<keyword evidence="3" id="KW-1185">Reference proteome</keyword>